<evidence type="ECO:0000256" key="1">
    <source>
        <dbReference type="SAM" id="MobiDB-lite"/>
    </source>
</evidence>
<dbReference type="AlphaFoldDB" id="A0A3S5CIT7"/>
<protein>
    <submittedName>
        <fullName evidence="2">Uncharacterized protein</fullName>
    </submittedName>
</protein>
<reference evidence="2" key="1">
    <citation type="submission" date="2018-11" db="EMBL/GenBank/DDBJ databases">
        <authorList>
            <consortium name="Pathogen Informatics"/>
        </authorList>
    </citation>
    <scope>NUCLEOTIDE SEQUENCE</scope>
</reference>
<feature type="region of interest" description="Disordered" evidence="1">
    <location>
        <begin position="1"/>
        <end position="38"/>
    </location>
</feature>
<comment type="caution">
    <text evidence="2">The sequence shown here is derived from an EMBL/GenBank/DDBJ whole genome shotgun (WGS) entry which is preliminary data.</text>
</comment>
<name>A0A3S5CIT7_9PLAT</name>
<gene>
    <name evidence="2" type="ORF">PXEA_LOCUS18390</name>
</gene>
<accession>A0A3S5CIT7</accession>
<feature type="compositionally biased region" description="Acidic residues" evidence="1">
    <location>
        <begin position="156"/>
        <end position="166"/>
    </location>
</feature>
<organism evidence="2 3">
    <name type="scientific">Protopolystoma xenopodis</name>
    <dbReference type="NCBI Taxonomy" id="117903"/>
    <lineage>
        <taxon>Eukaryota</taxon>
        <taxon>Metazoa</taxon>
        <taxon>Spiralia</taxon>
        <taxon>Lophotrochozoa</taxon>
        <taxon>Platyhelminthes</taxon>
        <taxon>Monogenea</taxon>
        <taxon>Polyopisthocotylea</taxon>
        <taxon>Polystomatidea</taxon>
        <taxon>Polystomatidae</taxon>
        <taxon>Protopolystoma</taxon>
    </lineage>
</organism>
<dbReference type="Proteomes" id="UP000784294">
    <property type="component" value="Unassembled WGS sequence"/>
</dbReference>
<keyword evidence="3" id="KW-1185">Reference proteome</keyword>
<sequence length="177" mass="19730">MVCYTKDPNSGRLLSKNEAPTSITRRSASAQSEKESNKLGVQDAFIKQKMYIPAANSSPTPVTESNYDCSASLCPAATYLSIHLRQKEQAQQLRENIHLLPATKGKRSLGVSQGYVSNCLEGNAQIHMLSNSGMVSQERDWSKKVKGAQKLSSLFEIEEEEEEWDKNEETNDAQMKE</sequence>
<evidence type="ECO:0000313" key="3">
    <source>
        <dbReference type="Proteomes" id="UP000784294"/>
    </source>
</evidence>
<feature type="region of interest" description="Disordered" evidence="1">
    <location>
        <begin position="156"/>
        <end position="177"/>
    </location>
</feature>
<feature type="compositionally biased region" description="Polar residues" evidence="1">
    <location>
        <begin position="18"/>
        <end position="31"/>
    </location>
</feature>
<dbReference type="EMBL" id="CAAALY010070796">
    <property type="protein sequence ID" value="VEL24950.1"/>
    <property type="molecule type" value="Genomic_DNA"/>
</dbReference>
<proteinExistence type="predicted"/>
<evidence type="ECO:0000313" key="2">
    <source>
        <dbReference type="EMBL" id="VEL24950.1"/>
    </source>
</evidence>